<keyword evidence="1" id="KW-0732">Signal</keyword>
<evidence type="ECO:0000313" key="3">
    <source>
        <dbReference type="Proteomes" id="UP001501175"/>
    </source>
</evidence>
<keyword evidence="3" id="KW-1185">Reference proteome</keyword>
<accession>A0ABP8NG63</accession>
<reference evidence="3" key="1">
    <citation type="journal article" date="2019" name="Int. J. Syst. Evol. Microbiol.">
        <title>The Global Catalogue of Microorganisms (GCM) 10K type strain sequencing project: providing services to taxonomists for standard genome sequencing and annotation.</title>
        <authorList>
            <consortium name="The Broad Institute Genomics Platform"/>
            <consortium name="The Broad Institute Genome Sequencing Center for Infectious Disease"/>
            <person name="Wu L."/>
            <person name="Ma J."/>
        </authorList>
    </citation>
    <scope>NUCLEOTIDE SEQUENCE [LARGE SCALE GENOMIC DNA]</scope>
    <source>
        <strain evidence="3">JCM 17927</strain>
    </source>
</reference>
<name>A0ABP8NG63_9BACT</name>
<protein>
    <submittedName>
        <fullName evidence="2">Uncharacterized protein</fullName>
    </submittedName>
</protein>
<proteinExistence type="predicted"/>
<evidence type="ECO:0000313" key="2">
    <source>
        <dbReference type="EMBL" id="GAA4465277.1"/>
    </source>
</evidence>
<dbReference type="EMBL" id="BAABHD010000079">
    <property type="protein sequence ID" value="GAA4465277.1"/>
    <property type="molecule type" value="Genomic_DNA"/>
</dbReference>
<gene>
    <name evidence="2" type="ORF">GCM10023189_45610</name>
</gene>
<comment type="caution">
    <text evidence="2">The sequence shown here is derived from an EMBL/GenBank/DDBJ whole genome shotgun (WGS) entry which is preliminary data.</text>
</comment>
<dbReference type="Proteomes" id="UP001501175">
    <property type="component" value="Unassembled WGS sequence"/>
</dbReference>
<feature type="chain" id="PRO_5046418777" evidence="1">
    <location>
        <begin position="17"/>
        <end position="215"/>
    </location>
</feature>
<evidence type="ECO:0000256" key="1">
    <source>
        <dbReference type="SAM" id="SignalP"/>
    </source>
</evidence>
<feature type="signal peptide" evidence="1">
    <location>
        <begin position="1"/>
        <end position="16"/>
    </location>
</feature>
<sequence>MLLCLMALLVSISSNAQSDLYAQHPTVSDKGHWKLFTDNQNRNTVIKFFNVENQLVYEEVMAGKYIKLTDQNVQLINEIFDRVMANKLIAGTVKSAPLEEVAISNRTAVWTGPALKPESVAEVAVHNQLNYNIRLNSHVTEYESRRLLRVQVENPEQYRLIVKLQDKNGQNIYWEPLTKKASLVKLNLSELRSRSYTLEVSTPNRKYSYIRHIAL</sequence>
<organism evidence="2 3">
    <name type="scientific">Nibrella saemangeumensis</name>
    <dbReference type="NCBI Taxonomy" id="1084526"/>
    <lineage>
        <taxon>Bacteria</taxon>
        <taxon>Pseudomonadati</taxon>
        <taxon>Bacteroidota</taxon>
        <taxon>Cytophagia</taxon>
        <taxon>Cytophagales</taxon>
        <taxon>Spirosomataceae</taxon>
        <taxon>Nibrella</taxon>
    </lineage>
</organism>